<evidence type="ECO:0000256" key="3">
    <source>
        <dbReference type="ARBA" id="ARBA00022801"/>
    </source>
</evidence>
<dbReference type="GO" id="GO:0006508">
    <property type="term" value="P:proteolysis"/>
    <property type="evidence" value="ECO:0007669"/>
    <property type="project" value="UniProtKB-KW"/>
</dbReference>
<feature type="active site" description="Charge relay system" evidence="5">
    <location>
        <position position="458"/>
    </location>
</feature>
<feature type="active site" description="Charge relay system" evidence="5">
    <location>
        <position position="68"/>
    </location>
</feature>
<keyword evidence="4 5" id="KW-0720">Serine protease</keyword>
<dbReference type="Gene3D" id="3.40.50.200">
    <property type="entry name" value="Peptidase S8/S53 domain"/>
    <property type="match status" value="2"/>
</dbReference>
<gene>
    <name evidence="8" type="ORF">C8N28_1892</name>
</gene>
<accession>A0A4R1LV77</accession>
<dbReference type="PROSITE" id="PS51892">
    <property type="entry name" value="SUBTILASE"/>
    <property type="match status" value="1"/>
</dbReference>
<dbReference type="InterPro" id="IPR051048">
    <property type="entry name" value="Peptidase_S8/S53_subtilisin"/>
</dbReference>
<feature type="domain" description="Peptidase S8/S53" evidence="7">
    <location>
        <begin position="62"/>
        <end position="494"/>
    </location>
</feature>
<dbReference type="PANTHER" id="PTHR43399:SF4">
    <property type="entry name" value="CELL WALL-ASSOCIATED PROTEASE"/>
    <property type="match status" value="1"/>
</dbReference>
<evidence type="ECO:0000256" key="5">
    <source>
        <dbReference type="PROSITE-ProRule" id="PRU01240"/>
    </source>
</evidence>
<dbReference type="InterPro" id="IPR015500">
    <property type="entry name" value="Peptidase_S8_subtilisin-rel"/>
</dbReference>
<evidence type="ECO:0000313" key="9">
    <source>
        <dbReference type="Proteomes" id="UP000294616"/>
    </source>
</evidence>
<comment type="caution">
    <text evidence="8">The sequence shown here is derived from an EMBL/GenBank/DDBJ whole genome shotgun (WGS) entry which is preliminary data.</text>
</comment>
<organism evidence="8 9">
    <name type="scientific">Albibacterium bauzanense</name>
    <dbReference type="NCBI Taxonomy" id="653929"/>
    <lineage>
        <taxon>Bacteria</taxon>
        <taxon>Pseudomonadati</taxon>
        <taxon>Bacteroidota</taxon>
        <taxon>Sphingobacteriia</taxon>
        <taxon>Sphingobacteriales</taxon>
        <taxon>Sphingobacteriaceae</taxon>
        <taxon>Albibacterium</taxon>
    </lineage>
</organism>
<dbReference type="PROSITE" id="PS00137">
    <property type="entry name" value="SUBTILASE_HIS"/>
    <property type="match status" value="1"/>
</dbReference>
<dbReference type="CDD" id="cd07483">
    <property type="entry name" value="Peptidases_S8_Subtilisin_Novo-like"/>
    <property type="match status" value="1"/>
</dbReference>
<dbReference type="OrthoDB" id="9798386at2"/>
<evidence type="ECO:0000313" key="8">
    <source>
        <dbReference type="EMBL" id="TCK83296.1"/>
    </source>
</evidence>
<dbReference type="PANTHER" id="PTHR43399">
    <property type="entry name" value="SUBTILISIN-RELATED"/>
    <property type="match status" value="1"/>
</dbReference>
<dbReference type="InterPro" id="IPR036852">
    <property type="entry name" value="Peptidase_S8/S53_dom_sf"/>
</dbReference>
<dbReference type="AlphaFoldDB" id="A0A4R1LV77"/>
<keyword evidence="3 5" id="KW-0378">Hydrolase</keyword>
<evidence type="ECO:0000259" key="7">
    <source>
        <dbReference type="Pfam" id="PF00082"/>
    </source>
</evidence>
<reference evidence="8 9" key="1">
    <citation type="submission" date="2019-03" db="EMBL/GenBank/DDBJ databases">
        <title>Genomic Encyclopedia of Archaeal and Bacterial Type Strains, Phase II (KMG-II): from individual species to whole genera.</title>
        <authorList>
            <person name="Goeker M."/>
        </authorList>
    </citation>
    <scope>NUCLEOTIDE SEQUENCE [LARGE SCALE GENOMIC DNA]</scope>
    <source>
        <strain evidence="8 9">DSM 22554</strain>
    </source>
</reference>
<sequence length="538" mass="59774">MNFKKILPILGLTLISFFAFSQEFKAGKPNWQNLDLKDDGVFGISTEKAYNKLLKKKPNTMVIVAVLDGGVQADHEDLKAVMWVNKDEIPGNGIDDDGNGYIDDIHGWNYLGNADGENVRYDNLEITRLLRDLQPKYISVLPSTPLSESGKREFQEYQKMVTDYMNRLQRAQMGELNYRSLKEKLDSIVVSIGNQNPSKADIDRYKPKNRDESRAIRIVKDAMSDGMSFEAFYKDFMEGFDYYTNQVKYHLNMAYDSRYIVGDNYDDNNDHNYGNSDVEGPDAGHGTHVAGIIGAVRDNGLGLQGVANNVQIMGVRMVPDGDERDKDIANAIRYAADNGAKVINMSFGKGYVKNKQIVDDAVKYAMEKDVLLVHAAGNDGANTDNAPNFPNRRYVDSLGMNQGEGEAWLEVGATSWEKDNLIASFSNYGKRTVDVFAPGVDIYSSMPGSSYKEQSGTSMASPVVAGLAALIRSYFPKFSALEVKDIIMQSVVKTDEKVRINEGGTNKRVLLSDISISGGVVNAYNAIELAEKLYKNKK</sequence>
<dbReference type="SUPFAM" id="SSF52743">
    <property type="entry name" value="Subtilisin-like"/>
    <property type="match status" value="1"/>
</dbReference>
<name>A0A4R1LV77_9SPHI</name>
<feature type="chain" id="PRO_5020676130" evidence="6">
    <location>
        <begin position="22"/>
        <end position="538"/>
    </location>
</feature>
<dbReference type="PROSITE" id="PS00138">
    <property type="entry name" value="SUBTILASE_SER"/>
    <property type="match status" value="1"/>
</dbReference>
<feature type="signal peptide" evidence="6">
    <location>
        <begin position="1"/>
        <end position="21"/>
    </location>
</feature>
<keyword evidence="6" id="KW-0732">Signal</keyword>
<dbReference type="InterPro" id="IPR023828">
    <property type="entry name" value="Peptidase_S8_Ser-AS"/>
</dbReference>
<dbReference type="InterPro" id="IPR022398">
    <property type="entry name" value="Peptidase_S8_His-AS"/>
</dbReference>
<keyword evidence="2 5" id="KW-0645">Protease</keyword>
<dbReference type="EMBL" id="SMGO01000002">
    <property type="protein sequence ID" value="TCK83296.1"/>
    <property type="molecule type" value="Genomic_DNA"/>
</dbReference>
<dbReference type="PRINTS" id="PR00723">
    <property type="entry name" value="SUBTILISIN"/>
</dbReference>
<dbReference type="GO" id="GO:0004252">
    <property type="term" value="F:serine-type endopeptidase activity"/>
    <property type="evidence" value="ECO:0007669"/>
    <property type="project" value="UniProtKB-UniRule"/>
</dbReference>
<evidence type="ECO:0000256" key="2">
    <source>
        <dbReference type="ARBA" id="ARBA00022670"/>
    </source>
</evidence>
<dbReference type="RefSeq" id="WP_132224160.1">
    <property type="nucleotide sequence ID" value="NZ_SMGO01000002.1"/>
</dbReference>
<comment type="similarity">
    <text evidence="1 5">Belongs to the peptidase S8 family.</text>
</comment>
<keyword evidence="9" id="KW-1185">Reference proteome</keyword>
<proteinExistence type="inferred from homology"/>
<evidence type="ECO:0000256" key="6">
    <source>
        <dbReference type="SAM" id="SignalP"/>
    </source>
</evidence>
<dbReference type="Proteomes" id="UP000294616">
    <property type="component" value="Unassembled WGS sequence"/>
</dbReference>
<feature type="active site" description="Charge relay system" evidence="5">
    <location>
        <position position="285"/>
    </location>
</feature>
<dbReference type="InterPro" id="IPR034080">
    <property type="entry name" value="Protease_P7-like_dom"/>
</dbReference>
<evidence type="ECO:0000256" key="1">
    <source>
        <dbReference type="ARBA" id="ARBA00011073"/>
    </source>
</evidence>
<dbReference type="Pfam" id="PF00082">
    <property type="entry name" value="Peptidase_S8"/>
    <property type="match status" value="1"/>
</dbReference>
<protein>
    <submittedName>
        <fullName evidence="8">Subtilase family protein</fullName>
    </submittedName>
</protein>
<evidence type="ECO:0000256" key="4">
    <source>
        <dbReference type="ARBA" id="ARBA00022825"/>
    </source>
</evidence>
<dbReference type="InterPro" id="IPR000209">
    <property type="entry name" value="Peptidase_S8/S53_dom"/>
</dbReference>